<dbReference type="InterPro" id="IPR038404">
    <property type="entry name" value="TRAP_DctP_sf"/>
</dbReference>
<proteinExistence type="predicted"/>
<dbReference type="RefSeq" id="WP_235356918.1">
    <property type="nucleotide sequence ID" value="NZ_JAUSTR010000007.1"/>
</dbReference>
<evidence type="ECO:0000256" key="2">
    <source>
        <dbReference type="SAM" id="SignalP"/>
    </source>
</evidence>
<reference evidence="3 4" key="1">
    <citation type="submission" date="2023-07" db="EMBL/GenBank/DDBJ databases">
        <title>Genomic Encyclopedia of Type Strains, Phase IV (KMG-IV): sequencing the most valuable type-strain genomes for metagenomic binning, comparative biology and taxonomic classification.</title>
        <authorList>
            <person name="Goeker M."/>
        </authorList>
    </citation>
    <scope>NUCLEOTIDE SEQUENCE [LARGE SCALE GENOMIC DNA]</scope>
    <source>
        <strain evidence="3 4">DSM 19092</strain>
    </source>
</reference>
<dbReference type="Proteomes" id="UP001225646">
    <property type="component" value="Unassembled WGS sequence"/>
</dbReference>
<gene>
    <name evidence="3" type="ORF">J2S06_001965</name>
</gene>
<dbReference type="Gene3D" id="3.40.190.170">
    <property type="entry name" value="Bacterial extracellular solute-binding protein, family 7"/>
    <property type="match status" value="1"/>
</dbReference>
<keyword evidence="1 2" id="KW-0732">Signal</keyword>
<dbReference type="InterPro" id="IPR018389">
    <property type="entry name" value="DctP_fam"/>
</dbReference>
<protein>
    <submittedName>
        <fullName evidence="3">TRAP-type C4-dicarboxylate transport system substrate-binding protein</fullName>
    </submittedName>
</protein>
<dbReference type="PROSITE" id="PS51257">
    <property type="entry name" value="PROKAR_LIPOPROTEIN"/>
    <property type="match status" value="1"/>
</dbReference>
<dbReference type="NCBIfam" id="NF037995">
    <property type="entry name" value="TRAP_S1"/>
    <property type="match status" value="1"/>
</dbReference>
<keyword evidence="4" id="KW-1185">Reference proteome</keyword>
<name>A0ABT9VPL5_9BACI</name>
<dbReference type="CDD" id="cd13665">
    <property type="entry name" value="PBP2_TRAP_Dctp3_4"/>
    <property type="match status" value="1"/>
</dbReference>
<comment type="caution">
    <text evidence="3">The sequence shown here is derived from an EMBL/GenBank/DDBJ whole genome shotgun (WGS) entry which is preliminary data.</text>
</comment>
<feature type="chain" id="PRO_5046786960" evidence="2">
    <location>
        <begin position="24"/>
        <end position="353"/>
    </location>
</feature>
<organism evidence="3 4">
    <name type="scientific">Aeribacillus alveayuensis</name>
    <dbReference type="NCBI Taxonomy" id="279215"/>
    <lineage>
        <taxon>Bacteria</taxon>
        <taxon>Bacillati</taxon>
        <taxon>Bacillota</taxon>
        <taxon>Bacilli</taxon>
        <taxon>Bacillales</taxon>
        <taxon>Bacillaceae</taxon>
        <taxon>Aeribacillus</taxon>
    </lineage>
</organism>
<feature type="signal peptide" evidence="2">
    <location>
        <begin position="1"/>
        <end position="23"/>
    </location>
</feature>
<evidence type="ECO:0000313" key="3">
    <source>
        <dbReference type="EMBL" id="MDQ0162888.1"/>
    </source>
</evidence>
<dbReference type="PANTHER" id="PTHR33376:SF15">
    <property type="entry name" value="BLL6794 PROTEIN"/>
    <property type="match status" value="1"/>
</dbReference>
<evidence type="ECO:0000313" key="4">
    <source>
        <dbReference type="Proteomes" id="UP001225646"/>
    </source>
</evidence>
<dbReference type="PANTHER" id="PTHR33376">
    <property type="match status" value="1"/>
</dbReference>
<dbReference type="SUPFAM" id="SSF53850">
    <property type="entry name" value="Periplasmic binding protein-like II"/>
    <property type="match status" value="1"/>
</dbReference>
<dbReference type="EMBL" id="JAUSTR010000007">
    <property type="protein sequence ID" value="MDQ0162888.1"/>
    <property type="molecule type" value="Genomic_DNA"/>
</dbReference>
<sequence>MTKLIFRKKIGFMFLALMLLVLAACSGTQETGKDSSEGTSHNLIISHFLPGQHPIQTEIFEGIGSELEKQTDGRITYELYPANALGDAGSQYDMAVTGEADIALSVHGYTPGRFPLVSVLELPFLAETAEHGSKIIQTLYEEFPEIQAEHKDTVPLFLFTAEPAQIISKTHKIETPEDLKGLRVRSPSPLGNKILEALGATPVSMPMGDVYESLERGVIDAAMVPLETLYNFNFHEIAKYITVGNFSATPFFSVMNSDTYNSLSDSDKELLNSLTGMAASEKSGRVFDIDGQKGRELAEKNGAEFIELTGDKLTPWQKALEPIAQQWIDEMEKQGYPGQKIYDRALELKKELK</sequence>
<dbReference type="Pfam" id="PF03480">
    <property type="entry name" value="DctP"/>
    <property type="match status" value="1"/>
</dbReference>
<evidence type="ECO:0000256" key="1">
    <source>
        <dbReference type="ARBA" id="ARBA00022729"/>
    </source>
</evidence>
<accession>A0ABT9VPL5</accession>